<sequence>MQVSFLKCLCVLNVLVLCENYSIVTYSLV</sequence>
<protein>
    <submittedName>
        <fullName evidence="1">Uncharacterized protein</fullName>
    </submittedName>
</protein>
<dbReference type="EMBL" id="GBXM01021287">
    <property type="protein sequence ID" value="JAH87290.1"/>
    <property type="molecule type" value="Transcribed_RNA"/>
</dbReference>
<organism evidence="1">
    <name type="scientific">Anguilla anguilla</name>
    <name type="common">European freshwater eel</name>
    <name type="synonym">Muraena anguilla</name>
    <dbReference type="NCBI Taxonomy" id="7936"/>
    <lineage>
        <taxon>Eukaryota</taxon>
        <taxon>Metazoa</taxon>
        <taxon>Chordata</taxon>
        <taxon>Craniata</taxon>
        <taxon>Vertebrata</taxon>
        <taxon>Euteleostomi</taxon>
        <taxon>Actinopterygii</taxon>
        <taxon>Neopterygii</taxon>
        <taxon>Teleostei</taxon>
        <taxon>Anguilliformes</taxon>
        <taxon>Anguillidae</taxon>
        <taxon>Anguilla</taxon>
    </lineage>
</organism>
<proteinExistence type="predicted"/>
<reference evidence="1" key="1">
    <citation type="submission" date="2014-11" db="EMBL/GenBank/DDBJ databases">
        <authorList>
            <person name="Amaro Gonzalez C."/>
        </authorList>
    </citation>
    <scope>NUCLEOTIDE SEQUENCE</scope>
</reference>
<dbReference type="AlphaFoldDB" id="A0A0E9WCL9"/>
<name>A0A0E9WCL9_ANGAN</name>
<reference evidence="1" key="2">
    <citation type="journal article" date="2015" name="Fish Shellfish Immunol.">
        <title>Early steps in the European eel (Anguilla anguilla)-Vibrio vulnificus interaction in the gills: Role of the RtxA13 toxin.</title>
        <authorList>
            <person name="Callol A."/>
            <person name="Pajuelo D."/>
            <person name="Ebbesson L."/>
            <person name="Teles M."/>
            <person name="MacKenzie S."/>
            <person name="Amaro C."/>
        </authorList>
    </citation>
    <scope>NUCLEOTIDE SEQUENCE</scope>
</reference>
<accession>A0A0E9WCL9</accession>
<evidence type="ECO:0000313" key="1">
    <source>
        <dbReference type="EMBL" id="JAH87290.1"/>
    </source>
</evidence>